<dbReference type="Gene3D" id="3.30.70.330">
    <property type="match status" value="1"/>
</dbReference>
<dbReference type="SUPFAM" id="SSF54928">
    <property type="entry name" value="RNA-binding domain, RBD"/>
    <property type="match status" value="1"/>
</dbReference>
<feature type="domain" description="RRM" evidence="2">
    <location>
        <begin position="78"/>
        <end position="151"/>
    </location>
</feature>
<proteinExistence type="predicted"/>
<dbReference type="InterPro" id="IPR000504">
    <property type="entry name" value="RRM_dom"/>
</dbReference>
<keyword evidence="4" id="KW-1185">Reference proteome</keyword>
<sequence>MVRSSSSLSSGSSMMPKVLKGFTSRRGQGLFYTITTPDNVEGGGAPETASQLGSAIIKPFDNVRGNNWNHEEQLDPLADLRVVGLDPSVTEAVLFELFYDIGQRHSIRVERDQITGRSLGSATVRYKNASDAAKAEKKLNGTTIKGRLLAIIRPSLPVP</sequence>
<dbReference type="Proteomes" id="UP001287356">
    <property type="component" value="Unassembled WGS sequence"/>
</dbReference>
<dbReference type="EMBL" id="JAULSN010000011">
    <property type="protein sequence ID" value="KAK3361696.1"/>
    <property type="molecule type" value="Genomic_DNA"/>
</dbReference>
<evidence type="ECO:0000259" key="2">
    <source>
        <dbReference type="PROSITE" id="PS50102"/>
    </source>
</evidence>
<dbReference type="SMART" id="SM00360">
    <property type="entry name" value="RRM"/>
    <property type="match status" value="1"/>
</dbReference>
<name>A0AAE0JTP0_9PEZI</name>
<comment type="caution">
    <text evidence="3">The sequence shown here is derived from an EMBL/GenBank/DDBJ whole genome shotgun (WGS) entry which is preliminary data.</text>
</comment>
<dbReference type="PROSITE" id="PS50102">
    <property type="entry name" value="RRM"/>
    <property type="match status" value="1"/>
</dbReference>
<dbReference type="InterPro" id="IPR012677">
    <property type="entry name" value="Nucleotide-bd_a/b_plait_sf"/>
</dbReference>
<evidence type="ECO:0000313" key="4">
    <source>
        <dbReference type="Proteomes" id="UP001287356"/>
    </source>
</evidence>
<dbReference type="GO" id="GO:0003723">
    <property type="term" value="F:RNA binding"/>
    <property type="evidence" value="ECO:0007669"/>
    <property type="project" value="UniProtKB-UniRule"/>
</dbReference>
<reference evidence="3" key="1">
    <citation type="journal article" date="2023" name="Mol. Phylogenet. Evol.">
        <title>Genome-scale phylogeny and comparative genomics of the fungal order Sordariales.</title>
        <authorList>
            <person name="Hensen N."/>
            <person name="Bonometti L."/>
            <person name="Westerberg I."/>
            <person name="Brannstrom I.O."/>
            <person name="Guillou S."/>
            <person name="Cros-Aarteil S."/>
            <person name="Calhoun S."/>
            <person name="Haridas S."/>
            <person name="Kuo A."/>
            <person name="Mondo S."/>
            <person name="Pangilinan J."/>
            <person name="Riley R."/>
            <person name="LaButti K."/>
            <person name="Andreopoulos B."/>
            <person name="Lipzen A."/>
            <person name="Chen C."/>
            <person name="Yan M."/>
            <person name="Daum C."/>
            <person name="Ng V."/>
            <person name="Clum A."/>
            <person name="Steindorff A."/>
            <person name="Ohm R.A."/>
            <person name="Martin F."/>
            <person name="Silar P."/>
            <person name="Natvig D.O."/>
            <person name="Lalanne C."/>
            <person name="Gautier V."/>
            <person name="Ament-Velasquez S.L."/>
            <person name="Kruys A."/>
            <person name="Hutchinson M.I."/>
            <person name="Powell A.J."/>
            <person name="Barry K."/>
            <person name="Miller A.N."/>
            <person name="Grigoriev I.V."/>
            <person name="Debuchy R."/>
            <person name="Gladieux P."/>
            <person name="Hiltunen Thoren M."/>
            <person name="Johannesson H."/>
        </authorList>
    </citation>
    <scope>NUCLEOTIDE SEQUENCE</scope>
    <source>
        <strain evidence="3">CBS 958.72</strain>
    </source>
</reference>
<organism evidence="3 4">
    <name type="scientific">Lasiosphaeria ovina</name>
    <dbReference type="NCBI Taxonomy" id="92902"/>
    <lineage>
        <taxon>Eukaryota</taxon>
        <taxon>Fungi</taxon>
        <taxon>Dikarya</taxon>
        <taxon>Ascomycota</taxon>
        <taxon>Pezizomycotina</taxon>
        <taxon>Sordariomycetes</taxon>
        <taxon>Sordariomycetidae</taxon>
        <taxon>Sordariales</taxon>
        <taxon>Lasiosphaeriaceae</taxon>
        <taxon>Lasiosphaeria</taxon>
    </lineage>
</organism>
<dbReference type="AlphaFoldDB" id="A0AAE0JTP0"/>
<evidence type="ECO:0000256" key="1">
    <source>
        <dbReference type="PROSITE-ProRule" id="PRU00176"/>
    </source>
</evidence>
<dbReference type="InterPro" id="IPR035979">
    <property type="entry name" value="RBD_domain_sf"/>
</dbReference>
<dbReference type="Pfam" id="PF00076">
    <property type="entry name" value="RRM_1"/>
    <property type="match status" value="1"/>
</dbReference>
<reference evidence="3" key="2">
    <citation type="submission" date="2023-06" db="EMBL/GenBank/DDBJ databases">
        <authorList>
            <consortium name="Lawrence Berkeley National Laboratory"/>
            <person name="Haridas S."/>
            <person name="Hensen N."/>
            <person name="Bonometti L."/>
            <person name="Westerberg I."/>
            <person name="Brannstrom I.O."/>
            <person name="Guillou S."/>
            <person name="Cros-Aarteil S."/>
            <person name="Calhoun S."/>
            <person name="Kuo A."/>
            <person name="Mondo S."/>
            <person name="Pangilinan J."/>
            <person name="Riley R."/>
            <person name="Labutti K."/>
            <person name="Andreopoulos B."/>
            <person name="Lipzen A."/>
            <person name="Chen C."/>
            <person name="Yanf M."/>
            <person name="Daum C."/>
            <person name="Ng V."/>
            <person name="Clum A."/>
            <person name="Steindorff A."/>
            <person name="Ohm R."/>
            <person name="Martin F."/>
            <person name="Silar P."/>
            <person name="Natvig D."/>
            <person name="Lalanne C."/>
            <person name="Gautier V."/>
            <person name="Ament-Velasquez S.L."/>
            <person name="Kruys A."/>
            <person name="Hutchinson M.I."/>
            <person name="Powell A.J."/>
            <person name="Barry K."/>
            <person name="Miller A.N."/>
            <person name="Grigoriev I.V."/>
            <person name="Debuchy R."/>
            <person name="Gladieux P."/>
            <person name="Thoren M.H."/>
            <person name="Johannesson H."/>
        </authorList>
    </citation>
    <scope>NUCLEOTIDE SEQUENCE</scope>
    <source>
        <strain evidence="3">CBS 958.72</strain>
    </source>
</reference>
<evidence type="ECO:0000313" key="3">
    <source>
        <dbReference type="EMBL" id="KAK3361696.1"/>
    </source>
</evidence>
<protein>
    <recommendedName>
        <fullName evidence="2">RRM domain-containing protein</fullName>
    </recommendedName>
</protein>
<gene>
    <name evidence="3" type="ORF">B0T24DRAFT_599400</name>
</gene>
<keyword evidence="1" id="KW-0694">RNA-binding</keyword>
<accession>A0AAE0JTP0</accession>